<reference evidence="2" key="1">
    <citation type="submission" date="2023-10" db="EMBL/GenBank/DDBJ databases">
        <authorList>
            <person name="Chen Y."/>
            <person name="Shah S."/>
            <person name="Dougan E. K."/>
            <person name="Thang M."/>
            <person name="Chan C."/>
        </authorList>
    </citation>
    <scope>NUCLEOTIDE SEQUENCE [LARGE SCALE GENOMIC DNA]</scope>
</reference>
<comment type="caution">
    <text evidence="2">The sequence shown here is derived from an EMBL/GenBank/DDBJ whole genome shotgun (WGS) entry which is preliminary data.</text>
</comment>
<feature type="non-terminal residue" evidence="2">
    <location>
        <position position="1"/>
    </location>
</feature>
<gene>
    <name evidence="2" type="ORF">PCOR1329_LOCUS65919</name>
</gene>
<dbReference type="EMBL" id="CAUYUJ010018467">
    <property type="protein sequence ID" value="CAK0883816.1"/>
    <property type="molecule type" value="Genomic_DNA"/>
</dbReference>
<keyword evidence="3" id="KW-1185">Reference proteome</keyword>
<name>A0ABN9WBY7_9DINO</name>
<evidence type="ECO:0000313" key="3">
    <source>
        <dbReference type="Proteomes" id="UP001189429"/>
    </source>
</evidence>
<evidence type="ECO:0000313" key="2">
    <source>
        <dbReference type="EMBL" id="CAK0883816.1"/>
    </source>
</evidence>
<protein>
    <submittedName>
        <fullName evidence="2">Uncharacterized protein</fullName>
    </submittedName>
</protein>
<organism evidence="2 3">
    <name type="scientific">Prorocentrum cordatum</name>
    <dbReference type="NCBI Taxonomy" id="2364126"/>
    <lineage>
        <taxon>Eukaryota</taxon>
        <taxon>Sar</taxon>
        <taxon>Alveolata</taxon>
        <taxon>Dinophyceae</taxon>
        <taxon>Prorocentrales</taxon>
        <taxon>Prorocentraceae</taxon>
        <taxon>Prorocentrum</taxon>
    </lineage>
</organism>
<feature type="region of interest" description="Disordered" evidence="1">
    <location>
        <begin position="636"/>
        <end position="657"/>
    </location>
</feature>
<sequence>HNYDYIKFMHAQHGQIDGPLGGAQKHFSYAVHSVRGDATNAKIGDSKAHVCEVASMFQHLPVRHRDCPVMPMNEVNSVYADVVRLPDPCKAPQQRAIFLKQVRCVGASDWLRHPMQSGIADGDWDPTVGDSQYVYDNYFHVTVWIFSTDQGGEQVGAAGLLGADCRCHSLILMFRQWCMLHEMALVVKKQLGSFGTYWASLAKIINVWRTGNNASKIFDTFSAMYGERQAKSAVGRLPSRPLRGRWGSASKTEGYLLNATRAQLVPAFKAALLAPPPTRRRRSAVPDIDEDFAAEGYSERVGRWLREALECMDGDQFWGDLHIANVSRGIVDHMTHWLQKCQGQDGRADIPNIVEVVCDKCVQMQADFDQLVDDDVMAVVWGRLFAVVGGRGTAYWTGRIVQFSLEVFTDFHWRVVRASRQFPRRLAWLVWKLPHEECDMRAQVAYDLLHLDPREIKDEASLKFGYVFARELYDTATVGRGKIPLSIYQFCVTVDGGDDGDNDNAEFWIMSMKFRTTIWCTRAVDSGTDGSAGMGAVALSLPLEAEPLLEVLSGSHARCIIPVADGDGVALSQVASMRVAVHELAWDLGSNQVASITDAIGEAAEALAAAAAAAEAAVAEAAVALAALGGAGEQPQAAGAEAEEAAEVEVEEQGQLAAAMPGSKELLQDFAHDLEAYAAHGGGDGDVEGADGDDEDAIGKEEERQAAKFLDAAAGDDKLDGVAGLLDVALGGGALIEDAVDATLNVKFQSDKDITDGEGRDGDDAIIAKWADSVKDSIRAFEQCIVACRHRPTARDVGLIMRSVQLDGGNDSPIVHHVSFCYWDLAPSDDDDFMWKARPLGTLKSHDQHVLSYAQPASAIDLTEDIVSGRCRVLLGVTGMRMSKPRDMREPIPRDMMRLSHIFSSFYDSDSPGHDLETDVGVAGRASWARKGVAFEHCEICGKDVIYVGAEYGDTVAHHAEVCPFCRICQHSVCSARLGRDLLDSGTAKGYNILNEVLSLDEFGWDCERIRVCAVDFFDDRKFVNASSFCGVCQAAIGPDFHELAVNAEVDISAGDVGGGDGGDTEPDLFA</sequence>
<accession>A0ABN9WBY7</accession>
<proteinExistence type="predicted"/>
<feature type="compositionally biased region" description="Acidic residues" evidence="1">
    <location>
        <begin position="641"/>
        <end position="652"/>
    </location>
</feature>
<dbReference type="Proteomes" id="UP001189429">
    <property type="component" value="Unassembled WGS sequence"/>
</dbReference>
<evidence type="ECO:0000256" key="1">
    <source>
        <dbReference type="SAM" id="MobiDB-lite"/>
    </source>
</evidence>